<proteinExistence type="predicted"/>
<dbReference type="GeneID" id="36406411"/>
<feature type="compositionally biased region" description="Polar residues" evidence="1">
    <location>
        <begin position="57"/>
        <end position="67"/>
    </location>
</feature>
<protein>
    <submittedName>
        <fullName evidence="2">Uncharacterized protein</fullName>
    </submittedName>
</protein>
<dbReference type="EMBL" id="CCYD01000053">
    <property type="protein sequence ID" value="CEG35476.1"/>
    <property type="molecule type" value="Genomic_DNA"/>
</dbReference>
<dbReference type="CDD" id="cd14686">
    <property type="entry name" value="bZIP"/>
    <property type="match status" value="1"/>
</dbReference>
<accession>A0A0P1A4K4</accession>
<reference evidence="3" key="1">
    <citation type="submission" date="2014-09" db="EMBL/GenBank/DDBJ databases">
        <authorList>
            <person name="Sharma Rahul"/>
            <person name="Thines Marco"/>
        </authorList>
    </citation>
    <scope>NUCLEOTIDE SEQUENCE [LARGE SCALE GENOMIC DNA]</scope>
</reference>
<organism evidence="2 3">
    <name type="scientific">Plasmopara halstedii</name>
    <name type="common">Downy mildew of sunflower</name>
    <dbReference type="NCBI Taxonomy" id="4781"/>
    <lineage>
        <taxon>Eukaryota</taxon>
        <taxon>Sar</taxon>
        <taxon>Stramenopiles</taxon>
        <taxon>Oomycota</taxon>
        <taxon>Peronosporomycetes</taxon>
        <taxon>Peronosporales</taxon>
        <taxon>Peronosporaceae</taxon>
        <taxon>Plasmopara</taxon>
    </lineage>
</organism>
<keyword evidence="3" id="KW-1185">Reference proteome</keyword>
<dbReference type="Proteomes" id="UP000054928">
    <property type="component" value="Unassembled WGS sequence"/>
</dbReference>
<feature type="region of interest" description="Disordered" evidence="1">
    <location>
        <begin position="56"/>
        <end position="78"/>
    </location>
</feature>
<evidence type="ECO:0000256" key="1">
    <source>
        <dbReference type="SAM" id="MobiDB-lite"/>
    </source>
</evidence>
<name>A0A0P1A4K4_PLAHL</name>
<evidence type="ECO:0000313" key="3">
    <source>
        <dbReference type="Proteomes" id="UP000054928"/>
    </source>
</evidence>
<dbReference type="AlphaFoldDB" id="A0A0P1A4K4"/>
<sequence>MKLDNPPATDIVTAASIKLTEIRRLKHREYVKKSYKKKLTTLDSLRRELEELDKQHSTMLLSESSNNQRRDERPSVKNVTSITNSLMEKYLRATELKKWYQHENHRLYQLNACYMKIESRMGQLLDSEATKAPLPGLCNVSQYHIHPLPDILYMKIINDTICDVLRFARSSEKLSTGARVFGWIDQREVIGRTLKFALQKQFSLSPRDLLQRSWSIFSNPLEFPKVYGSALKAQFHLLQQIDADTILFYRRITVPANDTRAVKTVFLLSRRQVEEGYLLLFRSIDKELVHFKEVDGGGLNNIDGQSAAALKSIPSDTWVDMYIWVLFYEVPEKPKDCLFHFGGTATTTLWLREVLFIAVRWEGMAVGSQFSLTAE</sequence>
<dbReference type="OMA" id="MKVESRM"/>
<dbReference type="OrthoDB" id="160092at2759"/>
<evidence type="ECO:0000313" key="2">
    <source>
        <dbReference type="EMBL" id="CEG35476.1"/>
    </source>
</evidence>
<dbReference type="RefSeq" id="XP_024571845.1">
    <property type="nucleotide sequence ID" value="XM_024724604.1"/>
</dbReference>